<keyword evidence="3" id="KW-1185">Reference proteome</keyword>
<organism evidence="2 3">
    <name type="scientific">Simiduia curdlanivorans</name>
    <dbReference type="NCBI Taxonomy" id="1492769"/>
    <lineage>
        <taxon>Bacteria</taxon>
        <taxon>Pseudomonadati</taxon>
        <taxon>Pseudomonadota</taxon>
        <taxon>Gammaproteobacteria</taxon>
        <taxon>Cellvibrionales</taxon>
        <taxon>Cellvibrionaceae</taxon>
        <taxon>Simiduia</taxon>
    </lineage>
</organism>
<feature type="region of interest" description="Disordered" evidence="1">
    <location>
        <begin position="70"/>
        <end position="123"/>
    </location>
</feature>
<gene>
    <name evidence="2" type="ORF">ACFOX3_02225</name>
</gene>
<name>A0ABV8V1T4_9GAMM</name>
<dbReference type="EMBL" id="JBHSCX010000003">
    <property type="protein sequence ID" value="MFC4361097.1"/>
    <property type="molecule type" value="Genomic_DNA"/>
</dbReference>
<evidence type="ECO:0000313" key="2">
    <source>
        <dbReference type="EMBL" id="MFC4361097.1"/>
    </source>
</evidence>
<protein>
    <submittedName>
        <fullName evidence="2">AgmX/PglI C-terminal domain-containing protein</fullName>
    </submittedName>
</protein>
<accession>A0ABV8V1T4</accession>
<feature type="compositionally biased region" description="Basic and acidic residues" evidence="1">
    <location>
        <begin position="81"/>
        <end position="123"/>
    </location>
</feature>
<dbReference type="NCBIfam" id="NF033768">
    <property type="entry name" value="myxo_SS_tail"/>
    <property type="match status" value="1"/>
</dbReference>
<evidence type="ECO:0000256" key="1">
    <source>
        <dbReference type="SAM" id="MobiDB-lite"/>
    </source>
</evidence>
<proteinExistence type="predicted"/>
<evidence type="ECO:0000313" key="3">
    <source>
        <dbReference type="Proteomes" id="UP001595840"/>
    </source>
</evidence>
<dbReference type="RefSeq" id="WP_290260282.1">
    <property type="nucleotide sequence ID" value="NZ_JAUFQG010000004.1"/>
</dbReference>
<comment type="caution">
    <text evidence="2">The sequence shown here is derived from an EMBL/GenBank/DDBJ whole genome shotgun (WGS) entry which is preliminary data.</text>
</comment>
<dbReference type="Proteomes" id="UP001595840">
    <property type="component" value="Unassembled WGS sequence"/>
</dbReference>
<reference evidence="3" key="1">
    <citation type="journal article" date="2019" name="Int. J. Syst. Evol. Microbiol.">
        <title>The Global Catalogue of Microorganisms (GCM) 10K type strain sequencing project: providing services to taxonomists for standard genome sequencing and annotation.</title>
        <authorList>
            <consortium name="The Broad Institute Genomics Platform"/>
            <consortium name="The Broad Institute Genome Sequencing Center for Infectious Disease"/>
            <person name="Wu L."/>
            <person name="Ma J."/>
        </authorList>
    </citation>
    <scope>NUCLEOTIDE SEQUENCE [LARGE SCALE GENOMIC DNA]</scope>
    <source>
        <strain evidence="3">CECT 8570</strain>
    </source>
</reference>
<dbReference type="InterPro" id="IPR049806">
    <property type="entry name" value="MasK-like_C"/>
</dbReference>
<sequence length="318" mass="34611">MQKSFIGIPPSLLLPWSSLEHDNEVYIKILRILLVVLLLLSIVVPLINVPEIDREKAEALPPTLAKIILEKQALPPPPPPKPKEPEKPKEEPKPEKKPKEPEKPKEKPKEVEPPKPDVAKAREKAAVSGLLQFQDDLMDMREALDASDIASANITRGAAEAEKMDRSMITSGAKSTSGGISSAAVSRETGGVALGGRETTKVDSKLAAGGTEVKASKTNRDVSGRSEEEIRRVMDKNKAAIFAIYNRALRQNPTLQGKVVVKMVIEPNGSVSAASIVSSDLNDPDLEGKILSRLKLIRFAADNVTQTSLNYSFDFLPY</sequence>